<dbReference type="InterPro" id="IPR000701">
    <property type="entry name" value="SuccDH_FuR_B_TM-su"/>
</dbReference>
<evidence type="ECO:0000256" key="16">
    <source>
        <dbReference type="ARBA" id="ARBA00023136"/>
    </source>
</evidence>
<comment type="cofactor">
    <cofactor evidence="18">
        <name>heme</name>
        <dbReference type="ChEBI" id="CHEBI:30413"/>
    </cofactor>
    <text evidence="18">The heme is bound between the two transmembrane subunits.</text>
</comment>
<dbReference type="GO" id="GO:0046872">
    <property type="term" value="F:metal ion binding"/>
    <property type="evidence" value="ECO:0007669"/>
    <property type="project" value="UniProtKB-KW"/>
</dbReference>
<dbReference type="NCBIfam" id="TIGR02970">
    <property type="entry name" value="succ_dehyd_cytB"/>
    <property type="match status" value="1"/>
</dbReference>
<evidence type="ECO:0000256" key="15">
    <source>
        <dbReference type="ARBA" id="ARBA00023004"/>
    </source>
</evidence>
<evidence type="ECO:0000256" key="14">
    <source>
        <dbReference type="ARBA" id="ARBA00022989"/>
    </source>
</evidence>
<name>A0A1T1HEW0_OCELI</name>
<evidence type="ECO:0000256" key="9">
    <source>
        <dbReference type="ARBA" id="ARBA00022532"/>
    </source>
</evidence>
<keyword evidence="9" id="KW-0816">Tricarboxylic acid cycle</keyword>
<evidence type="ECO:0000256" key="17">
    <source>
        <dbReference type="ARBA" id="ARBA00025912"/>
    </source>
</evidence>
<accession>A0A1T1HEW0</accession>
<dbReference type="CDD" id="cd03499">
    <property type="entry name" value="SQR_TypeC_SdhC"/>
    <property type="match status" value="1"/>
</dbReference>
<dbReference type="PROSITE" id="PS01000">
    <property type="entry name" value="SDH_CYT_1"/>
    <property type="match status" value="1"/>
</dbReference>
<dbReference type="PANTHER" id="PTHR10978">
    <property type="entry name" value="SUCCINATE DEHYDROGENASE CYTOCHROME B560 SUBUNIT"/>
    <property type="match status" value="1"/>
</dbReference>
<evidence type="ECO:0000256" key="19">
    <source>
        <dbReference type="SAM" id="Phobius"/>
    </source>
</evidence>
<comment type="subcellular location">
    <subcellularLocation>
        <location evidence="2">Cell inner membrane</location>
        <topology evidence="2">Multi-pass membrane protein</topology>
    </subcellularLocation>
</comment>
<evidence type="ECO:0000256" key="13">
    <source>
        <dbReference type="ARBA" id="ARBA00022982"/>
    </source>
</evidence>
<evidence type="ECO:0000313" key="21">
    <source>
        <dbReference type="Proteomes" id="UP000190064"/>
    </source>
</evidence>
<proteinExistence type="inferred from homology"/>
<keyword evidence="21" id="KW-1185">Reference proteome</keyword>
<keyword evidence="15 18" id="KW-0408">Iron</keyword>
<comment type="function">
    <text evidence="1">Membrane-anchoring subunit of succinate dehydrogenase (SDH).</text>
</comment>
<evidence type="ECO:0000256" key="7">
    <source>
        <dbReference type="ARBA" id="ARBA00022475"/>
    </source>
</evidence>
<evidence type="ECO:0000256" key="11">
    <source>
        <dbReference type="ARBA" id="ARBA00022692"/>
    </source>
</evidence>
<evidence type="ECO:0000256" key="18">
    <source>
        <dbReference type="PIRSR" id="PIRSR000178-1"/>
    </source>
</evidence>
<comment type="subunit">
    <text evidence="17">Part of an enzyme complex containing four subunits: a flavoprotein, an iron-sulfur protein, plus two membrane-anchoring proteins, SdhC and SdhD. The complex can form homotrimers.</text>
</comment>
<evidence type="ECO:0000256" key="12">
    <source>
        <dbReference type="ARBA" id="ARBA00022723"/>
    </source>
</evidence>
<dbReference type="GO" id="GO:0005886">
    <property type="term" value="C:plasma membrane"/>
    <property type="evidence" value="ECO:0007669"/>
    <property type="project" value="UniProtKB-SubCell"/>
</dbReference>
<dbReference type="InterPro" id="IPR014314">
    <property type="entry name" value="Succ_DH_cytb556"/>
</dbReference>
<dbReference type="EMBL" id="MTSD02000001">
    <property type="protein sequence ID" value="OOV88356.1"/>
    <property type="molecule type" value="Genomic_DNA"/>
</dbReference>
<comment type="similarity">
    <text evidence="4">Belongs to the cytochrome b560 family.</text>
</comment>
<keyword evidence="14 19" id="KW-1133">Transmembrane helix</keyword>
<dbReference type="Gene3D" id="1.20.1300.10">
    <property type="entry name" value="Fumarate reductase/succinate dehydrogenase, transmembrane subunit"/>
    <property type="match status" value="1"/>
</dbReference>
<keyword evidence="7" id="KW-1003">Cell membrane</keyword>
<keyword evidence="12 18" id="KW-0479">Metal-binding</keyword>
<evidence type="ECO:0000256" key="1">
    <source>
        <dbReference type="ARBA" id="ARBA00004050"/>
    </source>
</evidence>
<dbReference type="FunFam" id="1.20.1300.10:FF:000005">
    <property type="entry name" value="Succinate dehydrogenase cytochrome b556 subunit"/>
    <property type="match status" value="1"/>
</dbReference>
<comment type="caution">
    <text evidence="20">The sequence shown here is derived from an EMBL/GenBank/DDBJ whole genome shotgun (WGS) entry which is preliminary data.</text>
</comment>
<keyword evidence="11 19" id="KW-0812">Transmembrane</keyword>
<dbReference type="InterPro" id="IPR034804">
    <property type="entry name" value="SQR/QFR_C/D"/>
</dbReference>
<evidence type="ECO:0000256" key="2">
    <source>
        <dbReference type="ARBA" id="ARBA00004429"/>
    </source>
</evidence>
<evidence type="ECO:0000256" key="8">
    <source>
        <dbReference type="ARBA" id="ARBA00022519"/>
    </source>
</evidence>
<organism evidence="20 21">
    <name type="scientific">Oceanospirillum linum</name>
    <dbReference type="NCBI Taxonomy" id="966"/>
    <lineage>
        <taxon>Bacteria</taxon>
        <taxon>Pseudomonadati</taxon>
        <taxon>Pseudomonadota</taxon>
        <taxon>Gammaproteobacteria</taxon>
        <taxon>Oceanospirillales</taxon>
        <taxon>Oceanospirillaceae</taxon>
        <taxon>Oceanospirillum</taxon>
    </lineage>
</organism>
<keyword evidence="13" id="KW-0249">Electron transport</keyword>
<evidence type="ECO:0000313" key="20">
    <source>
        <dbReference type="EMBL" id="OOV88356.1"/>
    </source>
</evidence>
<feature type="binding site" description="axial binding residue" evidence="18">
    <location>
        <position position="91"/>
    </location>
    <ligand>
        <name>heme</name>
        <dbReference type="ChEBI" id="CHEBI:30413"/>
        <note>ligand shared with second transmembrane subunit</note>
    </ligand>
    <ligandPart>
        <name>Fe</name>
        <dbReference type="ChEBI" id="CHEBI:18248"/>
    </ligandPart>
</feature>
<evidence type="ECO:0000256" key="5">
    <source>
        <dbReference type="ARBA" id="ARBA00020076"/>
    </source>
</evidence>
<keyword evidence="6" id="KW-0813">Transport</keyword>
<dbReference type="PANTHER" id="PTHR10978:SF5">
    <property type="entry name" value="SUCCINATE DEHYDROGENASE CYTOCHROME B560 SUBUNIT, MITOCHONDRIAL"/>
    <property type="match status" value="1"/>
</dbReference>
<evidence type="ECO:0000256" key="4">
    <source>
        <dbReference type="ARBA" id="ARBA00007244"/>
    </source>
</evidence>
<dbReference type="Proteomes" id="UP000190064">
    <property type="component" value="Unassembled WGS sequence"/>
</dbReference>
<dbReference type="AlphaFoldDB" id="A0A1T1HEW0"/>
<dbReference type="PIRSF" id="PIRSF000178">
    <property type="entry name" value="SDH_cyt_b560"/>
    <property type="match status" value="1"/>
</dbReference>
<keyword evidence="8" id="KW-0997">Cell inner membrane</keyword>
<dbReference type="SUPFAM" id="SSF81343">
    <property type="entry name" value="Fumarate reductase respiratory complex transmembrane subunits"/>
    <property type="match status" value="1"/>
</dbReference>
<reference evidence="20" key="1">
    <citation type="submission" date="2017-02" db="EMBL/GenBank/DDBJ databases">
        <title>Draft Genome Sequence of the Salt Water Bacterium Oceanospirillum linum ATCC 11336.</title>
        <authorList>
            <person name="Trachtenberg A.M."/>
            <person name="Carney J.G."/>
            <person name="Linnane J.D."/>
            <person name="Rheaume B.A."/>
            <person name="Pitts N.L."/>
            <person name="Mykles D.L."/>
            <person name="Maclea K.S."/>
        </authorList>
    </citation>
    <scope>NUCLEOTIDE SEQUENCE [LARGE SCALE GENOMIC DNA]</scope>
    <source>
        <strain evidence="20">ATCC 11336</strain>
    </source>
</reference>
<gene>
    <name evidence="20" type="ORF">BTA35_0202230</name>
</gene>
<sequence>MKGHRECVRAVNSKRPVNLDLATIKLPLPAYTSILHRITGVILFVGLAFMFWAFDASLESEQSFNAVKETLQEGAFAKFVLWGLLSALAYHVVAGIKHLFMDAGIGETLEGGQLGAKLTLVISVILIVLAGVWVW</sequence>
<feature type="transmembrane region" description="Helical" evidence="19">
    <location>
        <begin position="74"/>
        <end position="93"/>
    </location>
</feature>
<dbReference type="GO" id="GO:0006099">
    <property type="term" value="P:tricarboxylic acid cycle"/>
    <property type="evidence" value="ECO:0007669"/>
    <property type="project" value="UniProtKB-KW"/>
</dbReference>
<evidence type="ECO:0000256" key="10">
    <source>
        <dbReference type="ARBA" id="ARBA00022617"/>
    </source>
</evidence>
<dbReference type="GO" id="GO:0009055">
    <property type="term" value="F:electron transfer activity"/>
    <property type="evidence" value="ECO:0007669"/>
    <property type="project" value="InterPro"/>
</dbReference>
<feature type="transmembrane region" description="Helical" evidence="19">
    <location>
        <begin position="34"/>
        <end position="54"/>
    </location>
</feature>
<dbReference type="InterPro" id="IPR018495">
    <property type="entry name" value="Succ_DH_cyt_bsu_CS"/>
</dbReference>
<dbReference type="Pfam" id="PF01127">
    <property type="entry name" value="Sdh_cyt"/>
    <property type="match status" value="1"/>
</dbReference>
<dbReference type="STRING" id="966.BTA35_0202230"/>
<keyword evidence="10 18" id="KW-0349">Heme</keyword>
<comment type="pathway">
    <text evidence="3">Carbohydrate metabolism; tricarboxylic acid cycle.</text>
</comment>
<feature type="transmembrane region" description="Helical" evidence="19">
    <location>
        <begin position="114"/>
        <end position="134"/>
    </location>
</feature>
<keyword evidence="16 19" id="KW-0472">Membrane</keyword>
<evidence type="ECO:0000256" key="6">
    <source>
        <dbReference type="ARBA" id="ARBA00022448"/>
    </source>
</evidence>
<evidence type="ECO:0000256" key="3">
    <source>
        <dbReference type="ARBA" id="ARBA00005163"/>
    </source>
</evidence>
<protein>
    <recommendedName>
        <fullName evidence="5">Succinate dehydrogenase cytochrome b556 subunit</fullName>
    </recommendedName>
</protein>